<comment type="similarity">
    <text evidence="3">Belongs to the CTU2/NCS2 family.</text>
</comment>
<accession>A0ABR0ETE3</accession>
<dbReference type="EMBL" id="JAXOVC010000002">
    <property type="protein sequence ID" value="KAK4504659.1"/>
    <property type="molecule type" value="Genomic_DNA"/>
</dbReference>
<keyword evidence="1 3" id="KW-0963">Cytoplasm</keyword>
<dbReference type="InterPro" id="IPR014729">
    <property type="entry name" value="Rossmann-like_a/b/a_fold"/>
</dbReference>
<comment type="subcellular location">
    <subcellularLocation>
        <location evidence="3">Cytoplasm</location>
    </subcellularLocation>
</comment>
<keyword evidence="5" id="KW-1185">Reference proteome</keyword>
<evidence type="ECO:0000256" key="3">
    <source>
        <dbReference type="HAMAP-Rule" id="MF_03054"/>
    </source>
</evidence>
<evidence type="ECO:0000313" key="5">
    <source>
        <dbReference type="Proteomes" id="UP001305779"/>
    </source>
</evidence>
<organism evidence="4 5">
    <name type="scientific">Zasmidium cellare</name>
    <name type="common">Wine cellar mold</name>
    <name type="synonym">Racodium cellare</name>
    <dbReference type="NCBI Taxonomy" id="395010"/>
    <lineage>
        <taxon>Eukaryota</taxon>
        <taxon>Fungi</taxon>
        <taxon>Dikarya</taxon>
        <taxon>Ascomycota</taxon>
        <taxon>Pezizomycotina</taxon>
        <taxon>Dothideomycetes</taxon>
        <taxon>Dothideomycetidae</taxon>
        <taxon>Mycosphaerellales</taxon>
        <taxon>Mycosphaerellaceae</taxon>
        <taxon>Zasmidium</taxon>
    </lineage>
</organism>
<evidence type="ECO:0000313" key="4">
    <source>
        <dbReference type="EMBL" id="KAK4504659.1"/>
    </source>
</evidence>
<name>A0ABR0ETE3_ZASCE</name>
<dbReference type="PANTHER" id="PTHR20882:SF14">
    <property type="entry name" value="CYTOPLASMIC TRNA 2-THIOLATION PROTEIN 2"/>
    <property type="match status" value="1"/>
</dbReference>
<comment type="function">
    <text evidence="3">Plays a central role in 2-thiolation of mcm(5)S(2)U at tRNA wobble positions of tRNA(Lys), tRNA(Glu) and tRNA(Gln). May act by forming a heterodimer with NCS6 that ligates sulfur from thiocarboxylated URM1 onto the uridine of tRNAs at wobble position. Prior mcm(5) tRNA modification by the elongator complex is required for 2-thiolation. May also be involved in protein urmylation.</text>
</comment>
<keyword evidence="2 3" id="KW-0819">tRNA processing</keyword>
<reference evidence="4 5" key="1">
    <citation type="journal article" date="2023" name="G3 (Bethesda)">
        <title>A chromosome-level genome assembly of Zasmidium syzygii isolated from banana leaves.</title>
        <authorList>
            <person name="van Westerhoven A.C."/>
            <person name="Mehrabi R."/>
            <person name="Talebi R."/>
            <person name="Steentjes M.B.F."/>
            <person name="Corcolon B."/>
            <person name="Chong P.A."/>
            <person name="Kema G.H.J."/>
            <person name="Seidl M.F."/>
        </authorList>
    </citation>
    <scope>NUCLEOTIDE SEQUENCE [LARGE SCALE GENOMIC DNA]</scope>
    <source>
        <strain evidence="4 5">P124</strain>
    </source>
</reference>
<evidence type="ECO:0000256" key="2">
    <source>
        <dbReference type="ARBA" id="ARBA00022694"/>
    </source>
</evidence>
<proteinExistence type="inferred from homology"/>
<dbReference type="Gene3D" id="3.40.50.620">
    <property type="entry name" value="HUPs"/>
    <property type="match status" value="1"/>
</dbReference>
<sequence length="357" mass="40155">MPGRRLPAQPVDESLCRRCQTVEPVIVVRTEPLCKDCFNKYVHTKVVKRMETFRVRNSELGKARKLLLPLSYDACSVGLLHILSQHLKGQTEKTGRTGFRLCVIRIDDELAAADGLRDDSWSAVQARYPEHEYYSAALSEVLSLDDLSNLFSETSENAVEGATPRDRLLSILSPAKSATARQDTLQILRRRLVVHVARREECEAVVWEDSTTKLAERTIAETAKGRGFALPWIVADGESPHGVTFYYPLRELLTKELESYISFVEPPLEFVKSDKPANVSTKNMTIDDLMNQYFESVERDYPSIVANVVRTTGKLKAAPLSEVEQQCELCCIPLQGQSPEKSRLCYGCIRNMPQTAS</sequence>
<dbReference type="InterPro" id="IPR019407">
    <property type="entry name" value="CTU2"/>
</dbReference>
<evidence type="ECO:0000256" key="1">
    <source>
        <dbReference type="ARBA" id="ARBA00022490"/>
    </source>
</evidence>
<comment type="caution">
    <text evidence="4">The sequence shown here is derived from an EMBL/GenBank/DDBJ whole genome shotgun (WGS) entry which is preliminary data.</text>
</comment>
<gene>
    <name evidence="3" type="primary">NCS2</name>
    <name evidence="3" type="synonym">CTU2</name>
    <name evidence="4" type="ORF">PRZ48_002620</name>
</gene>
<dbReference type="Proteomes" id="UP001305779">
    <property type="component" value="Unassembled WGS sequence"/>
</dbReference>
<dbReference type="HAMAP" id="MF_03054">
    <property type="entry name" value="CTU2"/>
    <property type="match status" value="1"/>
</dbReference>
<dbReference type="PANTHER" id="PTHR20882">
    <property type="entry name" value="CYTOPLASMIC TRNA 2-THIOLATION PROTEIN 2"/>
    <property type="match status" value="1"/>
</dbReference>
<protein>
    <recommendedName>
        <fullName evidence="3">Cytoplasmic tRNA 2-thiolation protein 2</fullName>
    </recommendedName>
</protein>
<dbReference type="Pfam" id="PF10288">
    <property type="entry name" value="CTU2"/>
    <property type="match status" value="1"/>
</dbReference>
<comment type="pathway">
    <text evidence="3">tRNA modification; 5-methoxycarbonylmethyl-2-thiouridine-tRNA biosynthesis.</text>
</comment>